<keyword evidence="3" id="KW-1185">Reference proteome</keyword>
<dbReference type="EMBL" id="CP154622">
    <property type="protein sequence ID" value="XAM40582.1"/>
    <property type="molecule type" value="Genomic_DNA"/>
</dbReference>
<gene>
    <name evidence="2" type="ORF">TPELB_08880</name>
</gene>
<feature type="coiled-coil region" evidence="1">
    <location>
        <begin position="44"/>
        <end position="99"/>
    </location>
</feature>
<dbReference type="Proteomes" id="UP001477947">
    <property type="component" value="Chromosome"/>
</dbReference>
<reference evidence="2 3" key="1">
    <citation type="submission" date="2024-04" db="EMBL/GenBank/DDBJ databases">
        <title>Isolation and characterization of novel acetogenic strains of the genera Terrisporobacter and Acetoanaerobium.</title>
        <authorList>
            <person name="Boeer T."/>
            <person name="Schueler M.A."/>
            <person name="Lueschen A."/>
            <person name="Eysell L."/>
            <person name="Droege J."/>
            <person name="Heinemann M."/>
            <person name="Engelhardt L."/>
            <person name="Basen M."/>
            <person name="Daniel R."/>
        </authorList>
    </citation>
    <scope>NUCLEOTIDE SEQUENCE [LARGE SCALE GENOMIC DNA]</scope>
    <source>
        <strain evidence="2 3">ELB</strain>
    </source>
</reference>
<protein>
    <submittedName>
        <fullName evidence="2">Uncharacterized protein</fullName>
    </submittedName>
</protein>
<name>A0ABZ3FCW2_9FIRM</name>
<evidence type="ECO:0000313" key="2">
    <source>
        <dbReference type="EMBL" id="XAM40582.1"/>
    </source>
</evidence>
<evidence type="ECO:0000256" key="1">
    <source>
        <dbReference type="SAM" id="Coils"/>
    </source>
</evidence>
<organism evidence="2 3">
    <name type="scientific">Terrisporobacter petrolearius</name>
    <dbReference type="NCBI Taxonomy" id="1460447"/>
    <lineage>
        <taxon>Bacteria</taxon>
        <taxon>Bacillati</taxon>
        <taxon>Bacillota</taxon>
        <taxon>Clostridia</taxon>
        <taxon>Peptostreptococcales</taxon>
        <taxon>Peptostreptococcaceae</taxon>
        <taxon>Terrisporobacter</taxon>
    </lineage>
</organism>
<accession>A0ABZ3FCW2</accession>
<sequence length="135" mass="15207">MTYYSKNINNCGSGCHCENKCKGKNPCAECDKYKEIANKKCEEASKLNDKANLAANKAKALEEKARKLLCEANELWEEYNELSKEATKLMKEAQEALEAGVECYEKCNPSHSTDGCGCCGYEFKYDCKENCEKHC</sequence>
<keyword evidence="1" id="KW-0175">Coiled coil</keyword>
<proteinExistence type="predicted"/>
<evidence type="ECO:0000313" key="3">
    <source>
        <dbReference type="Proteomes" id="UP001477947"/>
    </source>
</evidence>
<dbReference type="RefSeq" id="WP_343338682.1">
    <property type="nucleotide sequence ID" value="NZ_CP154622.1"/>
</dbReference>